<dbReference type="CDD" id="cd12373">
    <property type="entry name" value="RRM_SRSF3_like"/>
    <property type="match status" value="1"/>
</dbReference>
<dbReference type="GO" id="GO:0005634">
    <property type="term" value="C:nucleus"/>
    <property type="evidence" value="ECO:0007669"/>
    <property type="project" value="UniProtKB-SubCell"/>
</dbReference>
<dbReference type="RefSeq" id="XP_067801977.1">
    <property type="nucleotide sequence ID" value="XM_067948446.1"/>
</dbReference>
<dbReference type="KEGG" id="bdw:94337733"/>
<keyword evidence="2 4" id="KW-0694">RNA-binding</keyword>
<accession>A0AAD9PHU2</accession>
<protein>
    <submittedName>
        <fullName evidence="6">Bifunctional RNA-binding domain superfamily/RNA recognition motif domain/Nucleotide-binding alpha-beta plait domain superfamily</fullName>
    </submittedName>
</protein>
<dbReference type="SUPFAM" id="SSF54928">
    <property type="entry name" value="RNA-binding domain, RBD"/>
    <property type="match status" value="1"/>
</dbReference>
<dbReference type="GeneID" id="94337733"/>
<keyword evidence="7" id="KW-1185">Reference proteome</keyword>
<dbReference type="InterPro" id="IPR000504">
    <property type="entry name" value="RRM_dom"/>
</dbReference>
<evidence type="ECO:0000256" key="3">
    <source>
        <dbReference type="ARBA" id="ARBA00023242"/>
    </source>
</evidence>
<reference evidence="6" key="1">
    <citation type="journal article" date="2023" name="Nat. Microbiol.">
        <title>Babesia duncani multi-omics identifies virulence factors and drug targets.</title>
        <authorList>
            <person name="Singh P."/>
            <person name="Lonardi S."/>
            <person name="Liang Q."/>
            <person name="Vydyam P."/>
            <person name="Khabirova E."/>
            <person name="Fang T."/>
            <person name="Gihaz S."/>
            <person name="Thekkiniath J."/>
            <person name="Munshi M."/>
            <person name="Abel S."/>
            <person name="Ciampossin L."/>
            <person name="Batugedara G."/>
            <person name="Gupta M."/>
            <person name="Lu X.M."/>
            <person name="Lenz T."/>
            <person name="Chakravarty S."/>
            <person name="Cornillot E."/>
            <person name="Hu Y."/>
            <person name="Ma W."/>
            <person name="Gonzalez L.M."/>
            <person name="Sanchez S."/>
            <person name="Estrada K."/>
            <person name="Sanchez-Flores A."/>
            <person name="Montero E."/>
            <person name="Harb O.S."/>
            <person name="Le Roch K.G."/>
            <person name="Mamoun C.B."/>
        </authorList>
    </citation>
    <scope>NUCLEOTIDE SEQUENCE</scope>
    <source>
        <strain evidence="6">WA1</strain>
    </source>
</reference>
<evidence type="ECO:0000256" key="4">
    <source>
        <dbReference type="PROSITE-ProRule" id="PRU00176"/>
    </source>
</evidence>
<feature type="domain" description="RRM" evidence="5">
    <location>
        <begin position="23"/>
        <end position="96"/>
    </location>
</feature>
<keyword evidence="3" id="KW-0539">Nucleus</keyword>
<gene>
    <name evidence="6" type="ORF">BdWA1_003436</name>
</gene>
<comment type="subcellular location">
    <subcellularLocation>
        <location evidence="1">Nucleus</location>
    </subcellularLocation>
</comment>
<dbReference type="PANTHER" id="PTHR48038">
    <property type="entry name" value="RIBONUCLEOPROTEIN RB97D"/>
    <property type="match status" value="1"/>
</dbReference>
<evidence type="ECO:0000313" key="6">
    <source>
        <dbReference type="EMBL" id="KAK2195134.1"/>
    </source>
</evidence>
<dbReference type="InterPro" id="IPR012677">
    <property type="entry name" value="Nucleotide-bd_a/b_plait_sf"/>
</dbReference>
<evidence type="ECO:0000256" key="1">
    <source>
        <dbReference type="ARBA" id="ARBA00004123"/>
    </source>
</evidence>
<dbReference type="InterPro" id="IPR035979">
    <property type="entry name" value="RBD_domain_sf"/>
</dbReference>
<comment type="caution">
    <text evidence="6">The sequence shown here is derived from an EMBL/GenBank/DDBJ whole genome shotgun (WGS) entry which is preliminary data.</text>
</comment>
<dbReference type="PROSITE" id="PS50102">
    <property type="entry name" value="RRM"/>
    <property type="match status" value="1"/>
</dbReference>
<name>A0AAD9PHU2_9APIC</name>
<proteinExistence type="predicted"/>
<dbReference type="EMBL" id="JALLKP010000005">
    <property type="protein sequence ID" value="KAK2195134.1"/>
    <property type="molecule type" value="Genomic_DNA"/>
</dbReference>
<dbReference type="Pfam" id="PF00076">
    <property type="entry name" value="RRM_1"/>
    <property type="match status" value="1"/>
</dbReference>
<dbReference type="SMART" id="SM00360">
    <property type="entry name" value="RRM"/>
    <property type="match status" value="1"/>
</dbReference>
<dbReference type="PANTHER" id="PTHR48038:SF3">
    <property type="entry name" value="SPLICING FACTOR, ARGININE_SERINE-RICH 1-RELATED"/>
    <property type="match status" value="1"/>
</dbReference>
<dbReference type="GO" id="GO:0003723">
    <property type="term" value="F:RNA binding"/>
    <property type="evidence" value="ECO:0007669"/>
    <property type="project" value="UniProtKB-UniRule"/>
</dbReference>
<dbReference type="Proteomes" id="UP001214638">
    <property type="component" value="Unassembled WGS sequence"/>
</dbReference>
<dbReference type="FunFam" id="3.30.70.330:FF:001074">
    <property type="entry name" value="Splicing factor, arginine/serine-rich 7"/>
    <property type="match status" value="1"/>
</dbReference>
<evidence type="ECO:0000259" key="5">
    <source>
        <dbReference type="PROSITE" id="PS50102"/>
    </source>
</evidence>
<dbReference type="Gene3D" id="3.30.70.330">
    <property type="match status" value="1"/>
</dbReference>
<evidence type="ECO:0000313" key="7">
    <source>
        <dbReference type="Proteomes" id="UP001214638"/>
    </source>
</evidence>
<sequence length="165" mass="18609">MWGRLIHYVTFPLIMKGRHDDNKKVYVGNLSHDVTNDHLQALFSKFGKIASVWIARKPPGFAFVTFEDERDANDAIEELDGTSYEGTTIKVELSKGNRSGLMSMFNFNYRVADREVEAGESDPEVQATVESVLNSRDNEQQKLTTLQAHAKMQSKRAKGDTRVGL</sequence>
<organism evidence="6 7">
    <name type="scientific">Babesia duncani</name>
    <dbReference type="NCBI Taxonomy" id="323732"/>
    <lineage>
        <taxon>Eukaryota</taxon>
        <taxon>Sar</taxon>
        <taxon>Alveolata</taxon>
        <taxon>Apicomplexa</taxon>
        <taxon>Aconoidasida</taxon>
        <taxon>Piroplasmida</taxon>
        <taxon>Babesiidae</taxon>
        <taxon>Babesia</taxon>
    </lineage>
</organism>
<dbReference type="AlphaFoldDB" id="A0AAD9PHU2"/>
<evidence type="ECO:0000256" key="2">
    <source>
        <dbReference type="ARBA" id="ARBA00022884"/>
    </source>
</evidence>